<gene>
    <name evidence="7" type="ORF">CGL56_05235</name>
</gene>
<dbReference type="InterPro" id="IPR045851">
    <property type="entry name" value="AMP-bd_C_sf"/>
</dbReference>
<dbReference type="GO" id="GO:0016405">
    <property type="term" value="F:CoA-ligase activity"/>
    <property type="evidence" value="ECO:0007669"/>
    <property type="project" value="UniProtKB-ARBA"/>
</dbReference>
<dbReference type="InterPro" id="IPR051087">
    <property type="entry name" value="Mitochondrial_ACSM"/>
</dbReference>
<dbReference type="InterPro" id="IPR025110">
    <property type="entry name" value="AMP-bd_C"/>
</dbReference>
<protein>
    <recommendedName>
        <fullName evidence="9">AMP-dependent synthetase</fullName>
    </recommendedName>
</protein>
<comment type="caution">
    <text evidence="7">The sequence shown here is derived from an EMBL/GenBank/DDBJ whole genome shotgun (WGS) entry which is preliminary data.</text>
</comment>
<evidence type="ECO:0000256" key="3">
    <source>
        <dbReference type="ARBA" id="ARBA00022741"/>
    </source>
</evidence>
<dbReference type="GO" id="GO:0006633">
    <property type="term" value="P:fatty acid biosynthetic process"/>
    <property type="evidence" value="ECO:0007669"/>
    <property type="project" value="TreeGrafter"/>
</dbReference>
<dbReference type="Pfam" id="PF00501">
    <property type="entry name" value="AMP-binding"/>
    <property type="match status" value="1"/>
</dbReference>
<evidence type="ECO:0000256" key="1">
    <source>
        <dbReference type="ARBA" id="ARBA00006432"/>
    </source>
</evidence>
<dbReference type="OrthoDB" id="9765680at2"/>
<dbReference type="GO" id="GO:0004321">
    <property type="term" value="F:fatty-acyl-CoA synthase activity"/>
    <property type="evidence" value="ECO:0007669"/>
    <property type="project" value="TreeGrafter"/>
</dbReference>
<dbReference type="InterPro" id="IPR000873">
    <property type="entry name" value="AMP-dep_synth/lig_dom"/>
</dbReference>
<dbReference type="PANTHER" id="PTHR43605:SF10">
    <property type="entry name" value="ACYL-COA SYNTHETASE MEDIUM CHAIN FAMILY MEMBER 3"/>
    <property type="match status" value="1"/>
</dbReference>
<dbReference type="AlphaFoldDB" id="A0A2G0CKD8"/>
<dbReference type="Gene3D" id="3.40.50.12780">
    <property type="entry name" value="N-terminal domain of ligase-like"/>
    <property type="match status" value="1"/>
</dbReference>
<dbReference type="GO" id="GO:0005524">
    <property type="term" value="F:ATP binding"/>
    <property type="evidence" value="ECO:0007669"/>
    <property type="project" value="UniProtKB-KW"/>
</dbReference>
<evidence type="ECO:0008006" key="9">
    <source>
        <dbReference type="Google" id="ProtNLM"/>
    </source>
</evidence>
<dbReference type="GO" id="GO:0015645">
    <property type="term" value="F:fatty acid ligase activity"/>
    <property type="evidence" value="ECO:0007669"/>
    <property type="project" value="TreeGrafter"/>
</dbReference>
<evidence type="ECO:0000313" key="8">
    <source>
        <dbReference type="Proteomes" id="UP000226437"/>
    </source>
</evidence>
<accession>A0A2G0CKD8</accession>
<dbReference type="RefSeq" id="WP_099105415.1">
    <property type="nucleotide sequence ID" value="NZ_JAATJF010000001.1"/>
</dbReference>
<feature type="domain" description="AMP-binding enzyme C-terminal" evidence="6">
    <location>
        <begin position="470"/>
        <end position="547"/>
    </location>
</feature>
<dbReference type="PANTHER" id="PTHR43605">
    <property type="entry name" value="ACYL-COENZYME A SYNTHETASE"/>
    <property type="match status" value="1"/>
</dbReference>
<comment type="similarity">
    <text evidence="1">Belongs to the ATP-dependent AMP-binding enzyme family.</text>
</comment>
<evidence type="ECO:0000259" key="5">
    <source>
        <dbReference type="Pfam" id="PF00501"/>
    </source>
</evidence>
<keyword evidence="4" id="KW-0067">ATP-binding</keyword>
<dbReference type="GO" id="GO:0006637">
    <property type="term" value="P:acyl-CoA metabolic process"/>
    <property type="evidence" value="ECO:0007669"/>
    <property type="project" value="TreeGrafter"/>
</dbReference>
<dbReference type="Gene3D" id="3.30.300.30">
    <property type="match status" value="1"/>
</dbReference>
<reference evidence="7 8" key="1">
    <citation type="submission" date="2017-10" db="EMBL/GenBank/DDBJ databases">
        <title>The draft genome sequence of Lewinella marina KCTC 32374.</title>
        <authorList>
            <person name="Wang K."/>
        </authorList>
    </citation>
    <scope>NUCLEOTIDE SEQUENCE [LARGE SCALE GENOMIC DNA]</scope>
    <source>
        <strain evidence="7 8">MKG-38</strain>
    </source>
</reference>
<name>A0A2G0CKD8_9BACT</name>
<keyword evidence="3" id="KW-0547">Nucleotide-binding</keyword>
<proteinExistence type="inferred from homology"/>
<evidence type="ECO:0000256" key="2">
    <source>
        <dbReference type="ARBA" id="ARBA00022598"/>
    </source>
</evidence>
<keyword evidence="2" id="KW-0436">Ligase</keyword>
<sequence length="560" mass="61703">MIRQDEQSETTTTVDIQEEVQRMLEAYSGADIRVAHLLCDRHADAANGVVLQYEDATGGGTSCTYSEIRDLSIKFAAVLRGLGVGRGSRVATLLPRTPELLIAALATWRLGAVHLPVFRTFGPEAIQYRLHHGAATVIVTDAKNRPKLKHIQEPGHPVAVVTVQGGQHDLEELPDENDIPFWRSLHAAKEEIEAVAVSGDDPFILIYTSGTAGAPKGVEVPVKMLAPIEAYMRYGLGLVEADRYWNMADPGWAYGLFYALVGPLLIDQTTLFYNAPFSIQATYRILMKYGVTNLVTSPTVLRMMRTEGFPEGFRKNINLRVISCAGEPLGAEAMEWTQTHLGVALHDQYGQTEVGMVVANHQAPPLRQPLRPGSAGQALPGFRVVILGEDGTELPAGQSGELAIDTEQSPFFFFRGYLQDPARTAERFTEGGRYYLTGDTARQDADGYFYFTGRIDDVIKSSGYRIDPHEIERLLISHEAVTEAAVVGKADPVRGQIVKAFVVLRDGHGGSADLRENLQRLVREQLSGHAYPREIEFVDHLPRTPDGQVQRYQLREDAAA</sequence>
<keyword evidence="8" id="KW-1185">Reference proteome</keyword>
<dbReference type="SUPFAM" id="SSF56801">
    <property type="entry name" value="Acetyl-CoA synthetase-like"/>
    <property type="match status" value="1"/>
</dbReference>
<dbReference type="EMBL" id="PDLO01000001">
    <property type="protein sequence ID" value="PHL00436.1"/>
    <property type="molecule type" value="Genomic_DNA"/>
</dbReference>
<evidence type="ECO:0000256" key="4">
    <source>
        <dbReference type="ARBA" id="ARBA00022840"/>
    </source>
</evidence>
<dbReference type="Pfam" id="PF13193">
    <property type="entry name" value="AMP-binding_C"/>
    <property type="match status" value="1"/>
</dbReference>
<evidence type="ECO:0000313" key="7">
    <source>
        <dbReference type="EMBL" id="PHL00436.1"/>
    </source>
</evidence>
<feature type="domain" description="AMP-dependent synthetase/ligase" evidence="5">
    <location>
        <begin position="53"/>
        <end position="417"/>
    </location>
</feature>
<dbReference type="InterPro" id="IPR042099">
    <property type="entry name" value="ANL_N_sf"/>
</dbReference>
<dbReference type="Proteomes" id="UP000226437">
    <property type="component" value="Unassembled WGS sequence"/>
</dbReference>
<organism evidence="7 8">
    <name type="scientific">Neolewinella marina</name>
    <dbReference type="NCBI Taxonomy" id="438751"/>
    <lineage>
        <taxon>Bacteria</taxon>
        <taxon>Pseudomonadati</taxon>
        <taxon>Bacteroidota</taxon>
        <taxon>Saprospiria</taxon>
        <taxon>Saprospirales</taxon>
        <taxon>Lewinellaceae</taxon>
        <taxon>Neolewinella</taxon>
    </lineage>
</organism>
<evidence type="ECO:0000259" key="6">
    <source>
        <dbReference type="Pfam" id="PF13193"/>
    </source>
</evidence>